<keyword evidence="5" id="KW-1185">Reference proteome</keyword>
<evidence type="ECO:0000313" key="4">
    <source>
        <dbReference type="EMBL" id="TVU51600.1"/>
    </source>
</evidence>
<dbReference type="CDD" id="cd00010">
    <property type="entry name" value="AAI_LTSS"/>
    <property type="match status" value="1"/>
</dbReference>
<evidence type="ECO:0000256" key="1">
    <source>
        <dbReference type="SAM" id="MobiDB-lite"/>
    </source>
</evidence>
<name>A0A5J9WX36_9POAL</name>
<organism evidence="4 5">
    <name type="scientific">Eragrostis curvula</name>
    <name type="common">weeping love grass</name>
    <dbReference type="NCBI Taxonomy" id="38414"/>
    <lineage>
        <taxon>Eukaryota</taxon>
        <taxon>Viridiplantae</taxon>
        <taxon>Streptophyta</taxon>
        <taxon>Embryophyta</taxon>
        <taxon>Tracheophyta</taxon>
        <taxon>Spermatophyta</taxon>
        <taxon>Magnoliopsida</taxon>
        <taxon>Liliopsida</taxon>
        <taxon>Poales</taxon>
        <taxon>Poaceae</taxon>
        <taxon>PACMAD clade</taxon>
        <taxon>Chloridoideae</taxon>
        <taxon>Eragrostideae</taxon>
        <taxon>Eragrostidinae</taxon>
        <taxon>Eragrostis</taxon>
    </lineage>
</organism>
<gene>
    <name evidence="4" type="ORF">EJB05_03039</name>
</gene>
<keyword evidence="2" id="KW-0732">Signal</keyword>
<dbReference type="Gene3D" id="1.10.110.10">
    <property type="entry name" value="Plant lipid-transfer and hydrophobic proteins"/>
    <property type="match status" value="1"/>
</dbReference>
<dbReference type="InterPro" id="IPR036312">
    <property type="entry name" value="Bifun_inhib/LTP/seed_sf"/>
</dbReference>
<dbReference type="EMBL" id="RWGY01000002">
    <property type="protein sequence ID" value="TVU51600.1"/>
    <property type="molecule type" value="Genomic_DNA"/>
</dbReference>
<evidence type="ECO:0000313" key="5">
    <source>
        <dbReference type="Proteomes" id="UP000324897"/>
    </source>
</evidence>
<feature type="domain" description="Bifunctional inhibitor/plant lipid transfer protein/seed storage helical" evidence="3">
    <location>
        <begin position="95"/>
        <end position="186"/>
    </location>
</feature>
<evidence type="ECO:0000256" key="2">
    <source>
        <dbReference type="SAM" id="SignalP"/>
    </source>
</evidence>
<feature type="compositionally biased region" description="Pro residues" evidence="1">
    <location>
        <begin position="82"/>
        <end position="93"/>
    </location>
</feature>
<feature type="region of interest" description="Disordered" evidence="1">
    <location>
        <begin position="70"/>
        <end position="93"/>
    </location>
</feature>
<feature type="chain" id="PRO_5023923791" description="Bifunctional inhibitor/plant lipid transfer protein/seed storage helical domain-containing protein" evidence="2">
    <location>
        <begin position="21"/>
        <end position="194"/>
    </location>
</feature>
<dbReference type="SUPFAM" id="SSF47699">
    <property type="entry name" value="Bifunctional inhibitor/lipid-transfer protein/seed storage 2S albumin"/>
    <property type="match status" value="1"/>
</dbReference>
<dbReference type="Pfam" id="PF14368">
    <property type="entry name" value="LTP_2"/>
    <property type="match status" value="1"/>
</dbReference>
<feature type="region of interest" description="Disordered" evidence="1">
    <location>
        <begin position="24"/>
        <end position="52"/>
    </location>
</feature>
<comment type="caution">
    <text evidence="4">The sequence shown here is derived from an EMBL/GenBank/DDBJ whole genome shotgun (WGS) entry which is preliminary data.</text>
</comment>
<dbReference type="Gramene" id="TVU51600">
    <property type="protein sequence ID" value="TVU51600"/>
    <property type="gene ID" value="EJB05_03039"/>
</dbReference>
<feature type="compositionally biased region" description="Pro residues" evidence="1">
    <location>
        <begin position="41"/>
        <end position="52"/>
    </location>
</feature>
<feature type="compositionally biased region" description="Basic residues" evidence="1">
    <location>
        <begin position="29"/>
        <end position="39"/>
    </location>
</feature>
<reference evidence="4 5" key="1">
    <citation type="journal article" date="2019" name="Sci. Rep.">
        <title>A high-quality genome of Eragrostis curvula grass provides insights into Poaceae evolution and supports new strategies to enhance forage quality.</title>
        <authorList>
            <person name="Carballo J."/>
            <person name="Santos B.A.C.M."/>
            <person name="Zappacosta D."/>
            <person name="Garbus I."/>
            <person name="Selva J.P."/>
            <person name="Gallo C.A."/>
            <person name="Diaz A."/>
            <person name="Albertini E."/>
            <person name="Caccamo M."/>
            <person name="Echenique V."/>
        </authorList>
    </citation>
    <scope>NUCLEOTIDE SEQUENCE [LARGE SCALE GENOMIC DNA]</scope>
    <source>
        <strain evidence="5">cv. Victoria</strain>
        <tissue evidence="4">Leaf</tissue>
    </source>
</reference>
<dbReference type="AlphaFoldDB" id="A0A5J9WX36"/>
<dbReference type="InterPro" id="IPR016140">
    <property type="entry name" value="Bifunc_inhib/LTP/seed_store"/>
</dbReference>
<feature type="signal peptide" evidence="2">
    <location>
        <begin position="1"/>
        <end position="20"/>
    </location>
</feature>
<proteinExistence type="predicted"/>
<protein>
    <recommendedName>
        <fullName evidence="3">Bifunctional inhibitor/plant lipid transfer protein/seed storage helical domain-containing protein</fullName>
    </recommendedName>
</protein>
<sequence>MEKMATAMIFFLMAAAMADASNNTVSQQYHRHGHRRRNRFSPPPPAPAPTQTPCPVPVCPPCPSCHRQQVAPGDGAESSAPPLAPMAPQVPLPMPPPPPDAAGTCVIQIAALMACEPYLTGKLIDPPTPDSTCCQDITVIMKSETGSEDEVQSRLKCLCQFAVGSALRRTRLALLPITCRVPVPADFVHICTGR</sequence>
<evidence type="ECO:0000259" key="3">
    <source>
        <dbReference type="Pfam" id="PF14368"/>
    </source>
</evidence>
<dbReference type="Proteomes" id="UP000324897">
    <property type="component" value="Chromosome 6"/>
</dbReference>
<accession>A0A5J9WX36</accession>